<sequence>PAAQQSPTGASRRERRPSMFEKEAYTQIVQERLKESSHDVLYVEPPFDDSIAEISKEWKSSMAKFRFANTYRMEPLRKFQAHSVEAKVQQILTETLKDVKYDEKLFSHLSLELADVILSAVKDFGYHRYKLIIKVLFIQKTGQAINVASRWIWDVAWDSWVAAKHETETYVALALVYALYCE</sequence>
<accession>G1P8Y6</accession>
<dbReference type="FunCoup" id="G1P8Y6">
    <property type="interactions" value="108"/>
</dbReference>
<dbReference type="GO" id="GO:0045505">
    <property type="term" value="F:dynein intermediate chain binding"/>
    <property type="evidence" value="ECO:0007669"/>
    <property type="project" value="TreeGrafter"/>
</dbReference>
<dbReference type="EMBL" id="AAPE02052773">
    <property type="status" value="NOT_ANNOTATED_CDS"/>
    <property type="molecule type" value="Genomic_DNA"/>
</dbReference>
<gene>
    <name evidence="2" type="primary">DYNLT2</name>
</gene>
<dbReference type="InterPro" id="IPR005334">
    <property type="entry name" value="Tctex-1-like"/>
</dbReference>
<dbReference type="PANTHER" id="PTHR21255:SF27">
    <property type="entry name" value="DYNEIN LIGHT CHAIN TCTEX-TYPE PROTEIN 2"/>
    <property type="match status" value="1"/>
</dbReference>
<dbReference type="GO" id="GO:0005868">
    <property type="term" value="C:cytoplasmic dynein complex"/>
    <property type="evidence" value="ECO:0007669"/>
    <property type="project" value="TreeGrafter"/>
</dbReference>
<dbReference type="CDD" id="cd21460">
    <property type="entry name" value="DLC-like_TCTEX1D3"/>
    <property type="match status" value="1"/>
</dbReference>
<protein>
    <submittedName>
        <fullName evidence="2">Dynein light chain Tctex-type 2</fullName>
    </submittedName>
</protein>
<evidence type="ECO:0000313" key="2">
    <source>
        <dbReference type="Ensembl" id="ENSMLUP00000006659.2"/>
    </source>
</evidence>
<dbReference type="AlphaFoldDB" id="G1P8Y6"/>
<dbReference type="Proteomes" id="UP000001074">
    <property type="component" value="Unassembled WGS sequence"/>
</dbReference>
<proteinExistence type="inferred from homology"/>
<dbReference type="PANTHER" id="PTHR21255">
    <property type="entry name" value="T-COMPLEX-ASSOCIATED-TESTIS-EXPRESSED 1/ DYNEIN LIGHT CHAIN"/>
    <property type="match status" value="1"/>
</dbReference>
<keyword evidence="3" id="KW-1185">Reference proteome</keyword>
<name>G1P8Y6_MYOLU</name>
<dbReference type="Ensembl" id="ENSMLUT00000007298.2">
    <property type="protein sequence ID" value="ENSMLUP00000006659.2"/>
    <property type="gene ID" value="ENSMLUG00000007313.2"/>
</dbReference>
<dbReference type="InParanoid" id="G1P8Y6"/>
<dbReference type="Gene3D" id="3.30.1140.40">
    <property type="entry name" value="Tctex-1"/>
    <property type="match status" value="1"/>
</dbReference>
<reference evidence="2 3" key="1">
    <citation type="journal article" date="2011" name="Nature">
        <title>A high-resolution map of human evolutionary constraint using 29 mammals.</title>
        <authorList>
            <person name="Lindblad-Toh K."/>
            <person name="Garber M."/>
            <person name="Zuk O."/>
            <person name="Lin M.F."/>
            <person name="Parker B.J."/>
            <person name="Washietl S."/>
            <person name="Kheradpour P."/>
            <person name="Ernst J."/>
            <person name="Jordan G."/>
            <person name="Mauceli E."/>
            <person name="Ward L.D."/>
            <person name="Lowe C.B."/>
            <person name="Holloway A.K."/>
            <person name="Clamp M."/>
            <person name="Gnerre S."/>
            <person name="Alfoldi J."/>
            <person name="Beal K."/>
            <person name="Chang J."/>
            <person name="Clawson H."/>
            <person name="Cuff J."/>
            <person name="Di Palma F."/>
            <person name="Fitzgerald S."/>
            <person name="Flicek P."/>
            <person name="Guttman M."/>
            <person name="Hubisz M.J."/>
            <person name="Jaffe D.B."/>
            <person name="Jungreis I."/>
            <person name="Kent W.J."/>
            <person name="Kostka D."/>
            <person name="Lara M."/>
            <person name="Martins A.L."/>
            <person name="Massingham T."/>
            <person name="Moltke I."/>
            <person name="Raney B.J."/>
            <person name="Rasmussen M.D."/>
            <person name="Robinson J."/>
            <person name="Stark A."/>
            <person name="Vilella A.J."/>
            <person name="Wen J."/>
            <person name="Xie X."/>
            <person name="Zody M.C."/>
            <person name="Baldwin J."/>
            <person name="Bloom T."/>
            <person name="Chin C.W."/>
            <person name="Heiman D."/>
            <person name="Nicol R."/>
            <person name="Nusbaum C."/>
            <person name="Young S."/>
            <person name="Wilkinson J."/>
            <person name="Worley K.C."/>
            <person name="Kovar C.L."/>
            <person name="Muzny D.M."/>
            <person name="Gibbs R.A."/>
            <person name="Cree A."/>
            <person name="Dihn H.H."/>
            <person name="Fowler G."/>
            <person name="Jhangiani S."/>
            <person name="Joshi V."/>
            <person name="Lee S."/>
            <person name="Lewis L.R."/>
            <person name="Nazareth L.V."/>
            <person name="Okwuonu G."/>
            <person name="Santibanez J."/>
            <person name="Warren W.C."/>
            <person name="Mardis E.R."/>
            <person name="Weinstock G.M."/>
            <person name="Wilson R.K."/>
            <person name="Delehaunty K."/>
            <person name="Dooling D."/>
            <person name="Fronik C."/>
            <person name="Fulton L."/>
            <person name="Fulton B."/>
            <person name="Graves T."/>
            <person name="Minx P."/>
            <person name="Sodergren E."/>
            <person name="Birney E."/>
            <person name="Margulies E.H."/>
            <person name="Herrero J."/>
            <person name="Green E.D."/>
            <person name="Haussler D."/>
            <person name="Siepel A."/>
            <person name="Goldman N."/>
            <person name="Pollard K.S."/>
            <person name="Pedersen J.S."/>
            <person name="Lander E.S."/>
            <person name="Kellis M."/>
        </authorList>
    </citation>
    <scope>NUCLEOTIDE SEQUENCE [LARGE SCALE GENOMIC DNA]</scope>
</reference>
<reference evidence="2" key="2">
    <citation type="submission" date="2025-08" db="UniProtKB">
        <authorList>
            <consortium name="Ensembl"/>
        </authorList>
    </citation>
    <scope>IDENTIFICATION</scope>
</reference>
<dbReference type="HOGENOM" id="CLU_097204_0_0_1"/>
<organism evidence="2 3">
    <name type="scientific">Myotis lucifugus</name>
    <name type="common">Little brown bat</name>
    <dbReference type="NCBI Taxonomy" id="59463"/>
    <lineage>
        <taxon>Eukaryota</taxon>
        <taxon>Metazoa</taxon>
        <taxon>Chordata</taxon>
        <taxon>Craniata</taxon>
        <taxon>Vertebrata</taxon>
        <taxon>Euteleostomi</taxon>
        <taxon>Mammalia</taxon>
        <taxon>Eutheria</taxon>
        <taxon>Laurasiatheria</taxon>
        <taxon>Chiroptera</taxon>
        <taxon>Yangochiroptera</taxon>
        <taxon>Vespertilionidae</taxon>
        <taxon>Myotis</taxon>
    </lineage>
</organism>
<dbReference type="InterPro" id="IPR038586">
    <property type="entry name" value="Tctex-1-like_sf"/>
</dbReference>
<dbReference type="eggNOG" id="KOG4108">
    <property type="taxonomic scope" value="Eukaryota"/>
</dbReference>
<dbReference type="OMA" id="KYSLHMA"/>
<evidence type="ECO:0000256" key="1">
    <source>
        <dbReference type="ARBA" id="ARBA00005361"/>
    </source>
</evidence>
<evidence type="ECO:0000313" key="3">
    <source>
        <dbReference type="Proteomes" id="UP000001074"/>
    </source>
</evidence>
<comment type="similarity">
    <text evidence="1">Belongs to the dynein light chain Tctex-type family.</text>
</comment>
<dbReference type="GO" id="GO:0007018">
    <property type="term" value="P:microtubule-based movement"/>
    <property type="evidence" value="ECO:0007669"/>
    <property type="project" value="TreeGrafter"/>
</dbReference>
<dbReference type="GeneTree" id="ENSGT00940000160069"/>
<reference evidence="2" key="3">
    <citation type="submission" date="2025-09" db="UniProtKB">
        <authorList>
            <consortium name="Ensembl"/>
        </authorList>
    </citation>
    <scope>IDENTIFICATION</scope>
</reference>
<dbReference type="Pfam" id="PF03645">
    <property type="entry name" value="Tctex-1"/>
    <property type="match status" value="1"/>
</dbReference>
<dbReference type="GO" id="GO:0005737">
    <property type="term" value="C:cytoplasm"/>
    <property type="evidence" value="ECO:0007669"/>
    <property type="project" value="TreeGrafter"/>
</dbReference>
<dbReference type="STRING" id="59463.ENSMLUP00000006659"/>